<dbReference type="InterPro" id="IPR036389">
    <property type="entry name" value="RNase_III_sf"/>
</dbReference>
<reference evidence="12 13" key="1">
    <citation type="submission" date="2022-03" db="EMBL/GenBank/DDBJ databases">
        <title>Genomic Encyclopedia of Type Strains, Phase III (KMG-III): the genomes of soil and plant-associated and newly described type strains.</title>
        <authorList>
            <person name="Whitman W."/>
        </authorList>
    </citation>
    <scope>NUCLEOTIDE SEQUENCE [LARGE SCALE GENOMIC DNA]</scope>
    <source>
        <strain evidence="12 13">BSker1</strain>
    </source>
</reference>
<comment type="function">
    <text evidence="8">Digests double-stranded RNA. Involved in the processing of primary rRNA transcript to yield the immediate precursors to the large and small rRNAs (23S and 16S). Processes some mRNAs, and tRNAs when they are encoded in the rRNA operon. Processes pre-crRNA and tracrRNA of type II CRISPR loci if present in the organism.</text>
</comment>
<dbReference type="NCBIfam" id="TIGR02191">
    <property type="entry name" value="RNaseIII"/>
    <property type="match status" value="1"/>
</dbReference>
<evidence type="ECO:0000256" key="9">
    <source>
        <dbReference type="SAM" id="MobiDB-lite"/>
    </source>
</evidence>
<keyword evidence="8" id="KW-0479">Metal-binding</keyword>
<dbReference type="PROSITE" id="PS50142">
    <property type="entry name" value="RNASE_3_2"/>
    <property type="match status" value="1"/>
</dbReference>
<comment type="cofactor">
    <cofactor evidence="8">
        <name>Mg(2+)</name>
        <dbReference type="ChEBI" id="CHEBI:18420"/>
    </cofactor>
</comment>
<keyword evidence="5 8" id="KW-0255">Endonuclease</keyword>
<dbReference type="Proteomes" id="UP001523550">
    <property type="component" value="Unassembled WGS sequence"/>
</dbReference>
<keyword evidence="13" id="KW-1185">Reference proteome</keyword>
<evidence type="ECO:0000256" key="8">
    <source>
        <dbReference type="HAMAP-Rule" id="MF_00104"/>
    </source>
</evidence>
<feature type="binding site" evidence="8">
    <location>
        <position position="109"/>
    </location>
    <ligand>
        <name>Mg(2+)</name>
        <dbReference type="ChEBI" id="CHEBI:18420"/>
    </ligand>
</feature>
<feature type="active site" evidence="8">
    <location>
        <position position="109"/>
    </location>
</feature>
<dbReference type="SUPFAM" id="SSF69065">
    <property type="entry name" value="RNase III domain-like"/>
    <property type="match status" value="1"/>
</dbReference>
<comment type="similarity">
    <text evidence="2">Belongs to the ribonuclease III family.</text>
</comment>
<evidence type="ECO:0000256" key="5">
    <source>
        <dbReference type="ARBA" id="ARBA00022759"/>
    </source>
</evidence>
<dbReference type="PANTHER" id="PTHR11207:SF0">
    <property type="entry name" value="RIBONUCLEASE 3"/>
    <property type="match status" value="1"/>
</dbReference>
<comment type="caution">
    <text evidence="12">The sequence shown here is derived from an EMBL/GenBank/DDBJ whole genome shotgun (WGS) entry which is preliminary data.</text>
</comment>
<dbReference type="PROSITE" id="PS50137">
    <property type="entry name" value="DS_RBD"/>
    <property type="match status" value="1"/>
</dbReference>
<dbReference type="SMART" id="SM00535">
    <property type="entry name" value="RIBOc"/>
    <property type="match status" value="1"/>
</dbReference>
<dbReference type="SMART" id="SM00358">
    <property type="entry name" value="DSRM"/>
    <property type="match status" value="1"/>
</dbReference>
<keyword evidence="8" id="KW-0963">Cytoplasm</keyword>
<keyword evidence="7 8" id="KW-0694">RNA-binding</keyword>
<proteinExistence type="inferred from homology"/>
<dbReference type="CDD" id="cd10845">
    <property type="entry name" value="DSRM_RNAse_III_family"/>
    <property type="match status" value="1"/>
</dbReference>
<evidence type="ECO:0000256" key="4">
    <source>
        <dbReference type="ARBA" id="ARBA00022722"/>
    </source>
</evidence>
<dbReference type="PROSITE" id="PS00517">
    <property type="entry name" value="RNASE_3_1"/>
    <property type="match status" value="1"/>
</dbReference>
<feature type="domain" description="DRBM" evidence="10">
    <location>
        <begin position="147"/>
        <end position="217"/>
    </location>
</feature>
<comment type="subcellular location">
    <subcellularLocation>
        <location evidence="8">Cytoplasm</location>
    </subcellularLocation>
</comment>
<feature type="region of interest" description="Disordered" evidence="9">
    <location>
        <begin position="192"/>
        <end position="219"/>
    </location>
</feature>
<evidence type="ECO:0000259" key="11">
    <source>
        <dbReference type="PROSITE" id="PS50142"/>
    </source>
</evidence>
<keyword evidence="4 8" id="KW-0540">Nuclease</keyword>
<dbReference type="InterPro" id="IPR014720">
    <property type="entry name" value="dsRBD_dom"/>
</dbReference>
<dbReference type="EMBL" id="JALJYF010000001">
    <property type="protein sequence ID" value="MCP1726677.1"/>
    <property type="molecule type" value="Genomic_DNA"/>
</dbReference>
<comment type="subunit">
    <text evidence="8">Homodimer.</text>
</comment>
<dbReference type="RefSeq" id="WP_301288301.1">
    <property type="nucleotide sequence ID" value="NZ_JALJYF010000001.1"/>
</dbReference>
<accession>A0ABT1G5U7</accession>
<evidence type="ECO:0000256" key="1">
    <source>
        <dbReference type="ARBA" id="ARBA00000109"/>
    </source>
</evidence>
<dbReference type="Pfam" id="PF00035">
    <property type="entry name" value="dsrm"/>
    <property type="match status" value="1"/>
</dbReference>
<keyword evidence="3 8" id="KW-0507">mRNA processing</keyword>
<dbReference type="EC" id="3.1.26.3" evidence="8"/>
<protein>
    <recommendedName>
        <fullName evidence="8">Ribonuclease 3</fullName>
        <ecNumber evidence="8">3.1.26.3</ecNumber>
    </recommendedName>
    <alternativeName>
        <fullName evidence="8">Ribonuclease III</fullName>
        <shortName evidence="8">RNase III</shortName>
    </alternativeName>
</protein>
<dbReference type="SUPFAM" id="SSF54768">
    <property type="entry name" value="dsRNA-binding domain-like"/>
    <property type="match status" value="1"/>
</dbReference>
<keyword evidence="8" id="KW-0460">Magnesium</keyword>
<dbReference type="Gene3D" id="1.10.1520.10">
    <property type="entry name" value="Ribonuclease III domain"/>
    <property type="match status" value="1"/>
</dbReference>
<dbReference type="GO" id="GO:0004525">
    <property type="term" value="F:ribonuclease III activity"/>
    <property type="evidence" value="ECO:0007669"/>
    <property type="project" value="UniProtKB-EC"/>
</dbReference>
<feature type="active site" evidence="8">
    <location>
        <position position="37"/>
    </location>
</feature>
<comment type="catalytic activity">
    <reaction evidence="1 8">
        <text>Endonucleolytic cleavage to 5'-phosphomonoester.</text>
        <dbReference type="EC" id="3.1.26.3"/>
    </reaction>
</comment>
<feature type="binding site" evidence="8">
    <location>
        <position position="33"/>
    </location>
    <ligand>
        <name>Mg(2+)</name>
        <dbReference type="ChEBI" id="CHEBI:18420"/>
    </ligand>
</feature>
<evidence type="ECO:0000256" key="7">
    <source>
        <dbReference type="ARBA" id="ARBA00022884"/>
    </source>
</evidence>
<organism evidence="12 13">
    <name type="scientific">Natronospira proteinivora</name>
    <dbReference type="NCBI Taxonomy" id="1807133"/>
    <lineage>
        <taxon>Bacteria</taxon>
        <taxon>Pseudomonadati</taxon>
        <taxon>Pseudomonadota</taxon>
        <taxon>Gammaproteobacteria</taxon>
        <taxon>Natronospirales</taxon>
        <taxon>Natronospiraceae</taxon>
        <taxon>Natronospira</taxon>
    </lineage>
</organism>
<dbReference type="HAMAP" id="MF_00104">
    <property type="entry name" value="RNase_III"/>
    <property type="match status" value="1"/>
</dbReference>
<dbReference type="Pfam" id="PF14622">
    <property type="entry name" value="Ribonucleas_3_3"/>
    <property type="match status" value="1"/>
</dbReference>
<keyword evidence="8" id="KW-0698">rRNA processing</keyword>
<feature type="domain" description="RNase III" evidence="11">
    <location>
        <begin position="1"/>
        <end position="120"/>
    </location>
</feature>
<gene>
    <name evidence="8" type="primary">rnc</name>
    <name evidence="12" type="ORF">J2T60_000642</name>
</gene>
<keyword evidence="6 8" id="KW-0378">Hydrolase</keyword>
<name>A0ABT1G5U7_9GAMM</name>
<keyword evidence="8" id="KW-0819">tRNA processing</keyword>
<evidence type="ECO:0000259" key="10">
    <source>
        <dbReference type="PROSITE" id="PS50137"/>
    </source>
</evidence>
<keyword evidence="8" id="KW-0699">rRNA-binding</keyword>
<dbReference type="InterPro" id="IPR000999">
    <property type="entry name" value="RNase_III_dom"/>
</dbReference>
<evidence type="ECO:0000313" key="13">
    <source>
        <dbReference type="Proteomes" id="UP001523550"/>
    </source>
</evidence>
<evidence type="ECO:0000256" key="2">
    <source>
        <dbReference type="ARBA" id="ARBA00010183"/>
    </source>
</evidence>
<evidence type="ECO:0000256" key="3">
    <source>
        <dbReference type="ARBA" id="ARBA00022664"/>
    </source>
</evidence>
<feature type="binding site" evidence="8">
    <location>
        <position position="106"/>
    </location>
    <ligand>
        <name>Mg(2+)</name>
        <dbReference type="ChEBI" id="CHEBI:18420"/>
    </ligand>
</feature>
<sequence>MGEKLSYRFSDPALLEMALTHRSMGRQNNERLEFLGDSVLGLCISEQLYEKFPDVEEGDLSRLRASLVNRDTLAEIAGELELGQQLYLGGGELKSGGFRRASILADSLEAVMGAVYLDGGFQAARSLIHRLYADRLSRLPPPQQLKDPKTRLQERLQGQGYQLPVYEVIGITGKEHDQSFQVACHVPDTDLKARGRGQSRRKAEQAAATGILERLDHEQ</sequence>
<dbReference type="Gene3D" id="3.30.160.20">
    <property type="match status" value="1"/>
</dbReference>
<evidence type="ECO:0000313" key="12">
    <source>
        <dbReference type="EMBL" id="MCP1726677.1"/>
    </source>
</evidence>
<dbReference type="CDD" id="cd00593">
    <property type="entry name" value="RIBOc"/>
    <property type="match status" value="1"/>
</dbReference>
<dbReference type="InterPro" id="IPR011907">
    <property type="entry name" value="RNase_III"/>
</dbReference>
<evidence type="ECO:0000256" key="6">
    <source>
        <dbReference type="ARBA" id="ARBA00022801"/>
    </source>
</evidence>
<dbReference type="PANTHER" id="PTHR11207">
    <property type="entry name" value="RIBONUCLEASE III"/>
    <property type="match status" value="1"/>
</dbReference>